<dbReference type="PROSITE" id="PS50088">
    <property type="entry name" value="ANK_REPEAT"/>
    <property type="match status" value="1"/>
</dbReference>
<organism evidence="2 3">
    <name type="scientific">Melanomma pulvis-pyrius CBS 109.77</name>
    <dbReference type="NCBI Taxonomy" id="1314802"/>
    <lineage>
        <taxon>Eukaryota</taxon>
        <taxon>Fungi</taxon>
        <taxon>Dikarya</taxon>
        <taxon>Ascomycota</taxon>
        <taxon>Pezizomycotina</taxon>
        <taxon>Dothideomycetes</taxon>
        <taxon>Pleosporomycetidae</taxon>
        <taxon>Pleosporales</taxon>
        <taxon>Melanommataceae</taxon>
        <taxon>Melanomma</taxon>
    </lineage>
</organism>
<dbReference type="Proteomes" id="UP000799757">
    <property type="component" value="Unassembled WGS sequence"/>
</dbReference>
<evidence type="ECO:0000313" key="2">
    <source>
        <dbReference type="EMBL" id="KAF2795304.1"/>
    </source>
</evidence>
<dbReference type="AlphaFoldDB" id="A0A6A6XGN0"/>
<evidence type="ECO:0000313" key="3">
    <source>
        <dbReference type="Proteomes" id="UP000799757"/>
    </source>
</evidence>
<protein>
    <submittedName>
        <fullName evidence="2">Uncharacterized protein</fullName>
    </submittedName>
</protein>
<dbReference type="PANTHER" id="PTHR34706:SF3">
    <property type="entry name" value="ANKYRIN REPEAT PROTEIN (AFU_ORTHOLOGUE AFUA_7G06200)"/>
    <property type="match status" value="1"/>
</dbReference>
<proteinExistence type="predicted"/>
<dbReference type="PROSITE" id="PS50297">
    <property type="entry name" value="ANK_REP_REGION"/>
    <property type="match status" value="1"/>
</dbReference>
<dbReference type="InterPro" id="IPR002110">
    <property type="entry name" value="Ankyrin_rpt"/>
</dbReference>
<dbReference type="EMBL" id="MU001863">
    <property type="protein sequence ID" value="KAF2795304.1"/>
    <property type="molecule type" value="Genomic_DNA"/>
</dbReference>
<keyword evidence="1" id="KW-0040">ANK repeat</keyword>
<accession>A0A6A6XGN0</accession>
<dbReference type="OrthoDB" id="2142040at2759"/>
<sequence length="481" mass="52812">MTLYTDAAAGLLTPKKLQAYGAGLKDDIDPTTGLTPLIAAINNAHIKVVELLLSSGADPDKPSRDHRTPLFWATWKRGASNRAEIVSALIAVKAEVDATSTEVQNITPLMNSVDKLRDPEVISLLVDAGASVTATNIRGKSAKALAENIGEPKLSKALRPKLERHAPTAETVNMLVSFVLFIFAWINNKVLDGIVQGVARQIFKLTGEYNPVMAGPKEPKSVEEFEDKINDWLVESNLGKFFQSDDGYLNTVAKKAMELKEDKSTFLSEPENLEKLVKLSLYKTIIYCDDSTSMGYPSSPSSRAHAQVELVKRMTRLCATIVPDDEGVDLFYIHSDGALNAREDKISEVMNKKKPSRGTPVGTKLKEKILEPFVYQVLKGADKKFQRPLLVTIITDGAPSNEQDNTFENAILECIKELRRLGYPEHAVVFQVSQIGHDTGAANFLKELEEKAKSVKSLYCTSGKSMGSNSSRVALTLRKTS</sequence>
<gene>
    <name evidence="2" type="ORF">K505DRAFT_240148</name>
</gene>
<dbReference type="Gene3D" id="1.25.40.20">
    <property type="entry name" value="Ankyrin repeat-containing domain"/>
    <property type="match status" value="1"/>
</dbReference>
<evidence type="ECO:0000256" key="1">
    <source>
        <dbReference type="PROSITE-ProRule" id="PRU00023"/>
    </source>
</evidence>
<reference evidence="2" key="1">
    <citation type="journal article" date="2020" name="Stud. Mycol.">
        <title>101 Dothideomycetes genomes: a test case for predicting lifestyles and emergence of pathogens.</title>
        <authorList>
            <person name="Haridas S."/>
            <person name="Albert R."/>
            <person name="Binder M."/>
            <person name="Bloem J."/>
            <person name="Labutti K."/>
            <person name="Salamov A."/>
            <person name="Andreopoulos B."/>
            <person name="Baker S."/>
            <person name="Barry K."/>
            <person name="Bills G."/>
            <person name="Bluhm B."/>
            <person name="Cannon C."/>
            <person name="Castanera R."/>
            <person name="Culley D."/>
            <person name="Daum C."/>
            <person name="Ezra D."/>
            <person name="Gonzalez J."/>
            <person name="Henrissat B."/>
            <person name="Kuo A."/>
            <person name="Liang C."/>
            <person name="Lipzen A."/>
            <person name="Lutzoni F."/>
            <person name="Magnuson J."/>
            <person name="Mondo S."/>
            <person name="Nolan M."/>
            <person name="Ohm R."/>
            <person name="Pangilinan J."/>
            <person name="Park H.-J."/>
            <person name="Ramirez L."/>
            <person name="Alfaro M."/>
            <person name="Sun H."/>
            <person name="Tritt A."/>
            <person name="Yoshinaga Y."/>
            <person name="Zwiers L.-H."/>
            <person name="Turgeon B."/>
            <person name="Goodwin S."/>
            <person name="Spatafora J."/>
            <person name="Crous P."/>
            <person name="Grigoriev I."/>
        </authorList>
    </citation>
    <scope>NUCLEOTIDE SEQUENCE</scope>
    <source>
        <strain evidence="2">CBS 109.77</strain>
    </source>
</reference>
<dbReference type="Pfam" id="PF12796">
    <property type="entry name" value="Ank_2"/>
    <property type="match status" value="1"/>
</dbReference>
<name>A0A6A6XGN0_9PLEO</name>
<keyword evidence="3" id="KW-1185">Reference proteome</keyword>
<dbReference type="PANTHER" id="PTHR34706">
    <property type="entry name" value="SLR1338 PROTEIN"/>
    <property type="match status" value="1"/>
</dbReference>
<dbReference type="SUPFAM" id="SSF48403">
    <property type="entry name" value="Ankyrin repeat"/>
    <property type="match status" value="1"/>
</dbReference>
<dbReference type="InterPro" id="IPR036770">
    <property type="entry name" value="Ankyrin_rpt-contain_sf"/>
</dbReference>
<feature type="repeat" description="ANK" evidence="1">
    <location>
        <begin position="32"/>
        <end position="64"/>
    </location>
</feature>
<dbReference type="SMART" id="SM00248">
    <property type="entry name" value="ANK"/>
    <property type="match status" value="3"/>
</dbReference>